<feature type="domain" description="Acyl-CoA dehydrogenase/oxidase C-terminal" evidence="28">
    <location>
        <begin position="276"/>
        <end position="424"/>
    </location>
</feature>
<evidence type="ECO:0000256" key="24">
    <source>
        <dbReference type="ARBA" id="ARBA00049192"/>
    </source>
</evidence>
<dbReference type="Proteomes" id="UP001431783">
    <property type="component" value="Unassembled WGS sequence"/>
</dbReference>
<evidence type="ECO:0000256" key="18">
    <source>
        <dbReference type="ARBA" id="ARBA00041537"/>
    </source>
</evidence>
<dbReference type="GO" id="GO:0003853">
    <property type="term" value="F:short-chain 2-methyl fatty acyl-CoA dehydrogenase activity"/>
    <property type="evidence" value="ECO:0007669"/>
    <property type="project" value="UniProtKB-EC"/>
</dbReference>
<dbReference type="InterPro" id="IPR006089">
    <property type="entry name" value="Acyl-CoA_DH_CS"/>
</dbReference>
<dbReference type="Pfam" id="PF00441">
    <property type="entry name" value="Acyl-CoA_dh_1"/>
    <property type="match status" value="1"/>
</dbReference>
<keyword evidence="10" id="KW-0809">Transit peptide</keyword>
<protein>
    <recommendedName>
        <fullName evidence="17">Short/branched chain specific acyl-CoA dehydrogenase, mitochondrial</fullName>
        <ecNumber evidence="16">1.3.8.5</ecNumber>
    </recommendedName>
    <alternativeName>
        <fullName evidence="19">2-methyl branched chain acyl-CoA dehydrogenase</fullName>
    </alternativeName>
    <alternativeName>
        <fullName evidence="18">2-methylbutyryl-coenzyme A dehydrogenase</fullName>
    </alternativeName>
</protein>
<dbReference type="SUPFAM" id="SSF56645">
    <property type="entry name" value="Acyl-CoA dehydrogenase NM domain-like"/>
    <property type="match status" value="1"/>
</dbReference>
<dbReference type="PANTHER" id="PTHR43884">
    <property type="entry name" value="ACYL-COA DEHYDROGENASE"/>
    <property type="match status" value="1"/>
</dbReference>
<evidence type="ECO:0000256" key="14">
    <source>
        <dbReference type="ARBA" id="ARBA00023128"/>
    </source>
</evidence>
<evidence type="ECO:0000256" key="1">
    <source>
        <dbReference type="ARBA" id="ARBA00001974"/>
    </source>
</evidence>
<evidence type="ECO:0000256" key="12">
    <source>
        <dbReference type="ARBA" id="ARBA00023002"/>
    </source>
</evidence>
<reference evidence="31 32" key="1">
    <citation type="submission" date="2023-03" db="EMBL/GenBank/DDBJ databases">
        <title>Genome insight into feeding habits of ladybird beetles.</title>
        <authorList>
            <person name="Li H.-S."/>
            <person name="Huang Y.-H."/>
            <person name="Pang H."/>
        </authorList>
    </citation>
    <scope>NUCLEOTIDE SEQUENCE [LARGE SCALE GENOMIC DNA]</scope>
    <source>
        <strain evidence="31">SYSU_2023b</strain>
        <tissue evidence="31">Whole body</tissue>
    </source>
</reference>
<dbReference type="Pfam" id="PF02771">
    <property type="entry name" value="Acyl-CoA_dh_N"/>
    <property type="match status" value="1"/>
</dbReference>
<dbReference type="PROSITE" id="PS00072">
    <property type="entry name" value="ACYL_COA_DH_1"/>
    <property type="match status" value="1"/>
</dbReference>
<dbReference type="InterPro" id="IPR006091">
    <property type="entry name" value="Acyl-CoA_Oxase/DH_mid-dom"/>
</dbReference>
<comment type="subunit">
    <text evidence="5">Homotetramer.</text>
</comment>
<dbReference type="Gene3D" id="2.40.110.10">
    <property type="entry name" value="Butyryl-CoA Dehydrogenase, subunit A, domain 2"/>
    <property type="match status" value="1"/>
</dbReference>
<evidence type="ECO:0000256" key="17">
    <source>
        <dbReference type="ARBA" id="ARBA00039850"/>
    </source>
</evidence>
<feature type="domain" description="Acyl-CoA dehydrogenase/oxidase N-terminal" evidence="30">
    <location>
        <begin position="54"/>
        <end position="164"/>
    </location>
</feature>
<evidence type="ECO:0000256" key="7">
    <source>
        <dbReference type="ARBA" id="ARBA00022630"/>
    </source>
</evidence>
<dbReference type="GO" id="GO:0046395">
    <property type="term" value="P:carboxylic acid catabolic process"/>
    <property type="evidence" value="ECO:0007669"/>
    <property type="project" value="UniProtKB-ARBA"/>
</dbReference>
<evidence type="ECO:0000256" key="2">
    <source>
        <dbReference type="ARBA" id="ARBA00004305"/>
    </source>
</evidence>
<name>A0AAW1UYH5_9CUCU</name>
<keyword evidence="13" id="KW-0443">Lipid metabolism</keyword>
<keyword evidence="8 27" id="KW-0274">FAD</keyword>
<evidence type="ECO:0000256" key="4">
    <source>
        <dbReference type="ARBA" id="ARBA00009347"/>
    </source>
</evidence>
<comment type="catalytic activity">
    <reaction evidence="21">
        <text>valproyl-CoA + oxidized [electron-transfer flavoprotein] + H(+) = (2E)-2-propylpent-2-enoyl-CoA + reduced [electron-transfer flavoprotein]</text>
        <dbReference type="Rhea" id="RHEA:65344"/>
        <dbReference type="Rhea" id="RHEA-COMP:10685"/>
        <dbReference type="Rhea" id="RHEA-COMP:10686"/>
        <dbReference type="ChEBI" id="CHEBI:15378"/>
        <dbReference type="ChEBI" id="CHEBI:57692"/>
        <dbReference type="ChEBI" id="CHEBI:58307"/>
        <dbReference type="ChEBI" id="CHEBI:156457"/>
        <dbReference type="ChEBI" id="CHEBI:156458"/>
    </reaction>
    <physiologicalReaction direction="left-to-right" evidence="21">
        <dbReference type="Rhea" id="RHEA:65345"/>
    </physiologicalReaction>
</comment>
<keyword evidence="11" id="KW-0007">Acetylation</keyword>
<dbReference type="Pfam" id="PF02770">
    <property type="entry name" value="Acyl-CoA_dh_M"/>
    <property type="match status" value="1"/>
</dbReference>
<dbReference type="InterPro" id="IPR036250">
    <property type="entry name" value="AcylCo_DH-like_C"/>
</dbReference>
<evidence type="ECO:0000256" key="11">
    <source>
        <dbReference type="ARBA" id="ARBA00022990"/>
    </source>
</evidence>
<comment type="similarity">
    <text evidence="4 27">Belongs to the acyl-CoA dehydrogenase family.</text>
</comment>
<evidence type="ECO:0000313" key="31">
    <source>
        <dbReference type="EMBL" id="KAK9885891.1"/>
    </source>
</evidence>
<dbReference type="SUPFAM" id="SSF47203">
    <property type="entry name" value="Acyl-CoA dehydrogenase C-terminal domain-like"/>
    <property type="match status" value="1"/>
</dbReference>
<evidence type="ECO:0000256" key="20">
    <source>
        <dbReference type="ARBA" id="ARBA00048235"/>
    </source>
</evidence>
<evidence type="ECO:0000256" key="23">
    <source>
        <dbReference type="ARBA" id="ARBA00049096"/>
    </source>
</evidence>
<dbReference type="FunFam" id="2.40.110.10:FF:000001">
    <property type="entry name" value="Acyl-CoA dehydrogenase, mitochondrial"/>
    <property type="match status" value="1"/>
</dbReference>
<dbReference type="InterPro" id="IPR046373">
    <property type="entry name" value="Acyl-CoA_Oxase/DH_mid-dom_sf"/>
</dbReference>
<comment type="catalytic activity">
    <reaction evidence="22">
        <text>(2R)-2-methylbutanoyl-CoA + oxidized [electron-transfer flavoprotein] + H(+) = ethylacryloyl-CoA + reduced [electron-transfer flavoprotein]</text>
        <dbReference type="Rhea" id="RHEA:65296"/>
        <dbReference type="Rhea" id="RHEA-COMP:10685"/>
        <dbReference type="Rhea" id="RHEA-COMP:10686"/>
        <dbReference type="ChEBI" id="CHEBI:15378"/>
        <dbReference type="ChEBI" id="CHEBI:57692"/>
        <dbReference type="ChEBI" id="CHEBI:58307"/>
        <dbReference type="ChEBI" id="CHEBI:156439"/>
        <dbReference type="ChEBI" id="CHEBI:156440"/>
    </reaction>
    <physiologicalReaction direction="left-to-right" evidence="22">
        <dbReference type="Rhea" id="RHEA:65297"/>
    </physiologicalReaction>
</comment>
<dbReference type="PANTHER" id="PTHR43884:SF1">
    <property type="entry name" value="SHORT_BRANCHED CHAIN SPECIFIC ACYL-COA DEHYDROGENASE, MITOCHONDRIAL"/>
    <property type="match status" value="1"/>
</dbReference>
<evidence type="ECO:0000259" key="30">
    <source>
        <dbReference type="Pfam" id="PF02771"/>
    </source>
</evidence>
<evidence type="ECO:0000256" key="21">
    <source>
        <dbReference type="ARBA" id="ARBA00048307"/>
    </source>
</evidence>
<evidence type="ECO:0000256" key="9">
    <source>
        <dbReference type="ARBA" id="ARBA00022832"/>
    </source>
</evidence>
<dbReference type="FunFam" id="1.10.540.10:FF:000012">
    <property type="entry name" value="Acyl-CoA dehydrogenase short/branched chain"/>
    <property type="match status" value="1"/>
</dbReference>
<keyword evidence="14" id="KW-0496">Mitochondrion</keyword>
<comment type="caution">
    <text evidence="31">The sequence shown here is derived from an EMBL/GenBank/DDBJ whole genome shotgun (WGS) entry which is preliminary data.</text>
</comment>
<evidence type="ECO:0000259" key="29">
    <source>
        <dbReference type="Pfam" id="PF02770"/>
    </source>
</evidence>
<comment type="catalytic activity">
    <reaction evidence="24">
        <text>hexanoyl-CoA + oxidized [electron-transfer flavoprotein] + H(+) = (2E)-hexenoyl-CoA + reduced [electron-transfer flavoprotein]</text>
        <dbReference type="Rhea" id="RHEA:43464"/>
        <dbReference type="Rhea" id="RHEA-COMP:10685"/>
        <dbReference type="Rhea" id="RHEA-COMP:10686"/>
        <dbReference type="ChEBI" id="CHEBI:15378"/>
        <dbReference type="ChEBI" id="CHEBI:57692"/>
        <dbReference type="ChEBI" id="CHEBI:58307"/>
        <dbReference type="ChEBI" id="CHEBI:62077"/>
        <dbReference type="ChEBI" id="CHEBI:62620"/>
    </reaction>
    <physiologicalReaction direction="left-to-right" evidence="24">
        <dbReference type="Rhea" id="RHEA:43465"/>
    </physiologicalReaction>
</comment>
<comment type="catalytic activity">
    <reaction evidence="20">
        <text>2-methylbutanoyl-CoA + oxidized [electron-transfer flavoprotein] + H(+) = (2E)-2-methylbut-2-enoyl-CoA + reduced [electron-transfer flavoprotein]</text>
        <dbReference type="Rhea" id="RHEA:43780"/>
        <dbReference type="Rhea" id="RHEA-COMP:10685"/>
        <dbReference type="Rhea" id="RHEA-COMP:10686"/>
        <dbReference type="ChEBI" id="CHEBI:15378"/>
        <dbReference type="ChEBI" id="CHEBI:57336"/>
        <dbReference type="ChEBI" id="CHEBI:57337"/>
        <dbReference type="ChEBI" id="CHEBI:57692"/>
        <dbReference type="ChEBI" id="CHEBI:58307"/>
        <dbReference type="EC" id="1.3.8.5"/>
    </reaction>
    <physiologicalReaction direction="left-to-right" evidence="20">
        <dbReference type="Rhea" id="RHEA:43781"/>
    </physiologicalReaction>
</comment>
<dbReference type="GO" id="GO:0006631">
    <property type="term" value="P:fatty acid metabolic process"/>
    <property type="evidence" value="ECO:0007669"/>
    <property type="project" value="UniProtKB-KW"/>
</dbReference>
<evidence type="ECO:0000256" key="27">
    <source>
        <dbReference type="RuleBase" id="RU362125"/>
    </source>
</evidence>
<proteinExistence type="inferred from homology"/>
<dbReference type="InterPro" id="IPR009075">
    <property type="entry name" value="AcylCo_DH/oxidase_C"/>
</dbReference>
<evidence type="ECO:0000256" key="10">
    <source>
        <dbReference type="ARBA" id="ARBA00022946"/>
    </source>
</evidence>
<evidence type="ECO:0000256" key="13">
    <source>
        <dbReference type="ARBA" id="ARBA00023098"/>
    </source>
</evidence>
<evidence type="ECO:0000259" key="28">
    <source>
        <dbReference type="Pfam" id="PF00441"/>
    </source>
</evidence>
<evidence type="ECO:0000256" key="16">
    <source>
        <dbReference type="ARBA" id="ARBA00039036"/>
    </source>
</evidence>
<evidence type="ECO:0000256" key="19">
    <source>
        <dbReference type="ARBA" id="ARBA00042821"/>
    </source>
</evidence>
<organism evidence="31 32">
    <name type="scientific">Henosepilachna vigintioctopunctata</name>
    <dbReference type="NCBI Taxonomy" id="420089"/>
    <lineage>
        <taxon>Eukaryota</taxon>
        <taxon>Metazoa</taxon>
        <taxon>Ecdysozoa</taxon>
        <taxon>Arthropoda</taxon>
        <taxon>Hexapoda</taxon>
        <taxon>Insecta</taxon>
        <taxon>Pterygota</taxon>
        <taxon>Neoptera</taxon>
        <taxon>Endopterygota</taxon>
        <taxon>Coleoptera</taxon>
        <taxon>Polyphaga</taxon>
        <taxon>Cucujiformia</taxon>
        <taxon>Coccinelloidea</taxon>
        <taxon>Coccinellidae</taxon>
        <taxon>Epilachninae</taxon>
        <taxon>Epilachnini</taxon>
        <taxon>Henosepilachna</taxon>
    </lineage>
</organism>
<keyword evidence="7 27" id="KW-0285">Flavoprotein</keyword>
<evidence type="ECO:0000256" key="22">
    <source>
        <dbReference type="ARBA" id="ARBA00048592"/>
    </source>
</evidence>
<dbReference type="GO" id="GO:0050660">
    <property type="term" value="F:flavin adenine dinucleotide binding"/>
    <property type="evidence" value="ECO:0007669"/>
    <property type="project" value="InterPro"/>
</dbReference>
<comment type="subcellular location">
    <subcellularLocation>
        <location evidence="2">Mitochondrion matrix</location>
    </subcellularLocation>
</comment>
<dbReference type="EC" id="1.3.8.5" evidence="16"/>
<comment type="catalytic activity">
    <reaction evidence="26">
        <text>2-methylpropanoyl-CoA + oxidized [electron-transfer flavoprotein] + H(+) = 2-methylpropenoyl-CoA + reduced [electron-transfer flavoprotein]</text>
        <dbReference type="Rhea" id="RHEA:44180"/>
        <dbReference type="Rhea" id="RHEA-COMP:10685"/>
        <dbReference type="Rhea" id="RHEA-COMP:10686"/>
        <dbReference type="ChEBI" id="CHEBI:15378"/>
        <dbReference type="ChEBI" id="CHEBI:57338"/>
        <dbReference type="ChEBI" id="CHEBI:57692"/>
        <dbReference type="ChEBI" id="CHEBI:58307"/>
        <dbReference type="ChEBI" id="CHEBI:62500"/>
    </reaction>
    <physiologicalReaction direction="left-to-right" evidence="26">
        <dbReference type="Rhea" id="RHEA:44181"/>
    </physiologicalReaction>
</comment>
<comment type="pathway">
    <text evidence="15">Amino-acid degradation; L-isoleucine degradation.</text>
</comment>
<dbReference type="AlphaFoldDB" id="A0AAW1UYH5"/>
<dbReference type="FunFam" id="1.20.140.10:FF:000002">
    <property type="entry name" value="Acyl-CoA dehydrogenase short/branched chain"/>
    <property type="match status" value="1"/>
</dbReference>
<feature type="domain" description="Acyl-CoA oxidase/dehydrogenase middle" evidence="29">
    <location>
        <begin position="169"/>
        <end position="264"/>
    </location>
</feature>
<keyword evidence="12 27" id="KW-0560">Oxidoreductase</keyword>
<dbReference type="InterPro" id="IPR009100">
    <property type="entry name" value="AcylCoA_DH/oxidase_NM_dom_sf"/>
</dbReference>
<evidence type="ECO:0000256" key="8">
    <source>
        <dbReference type="ARBA" id="ARBA00022827"/>
    </source>
</evidence>
<comment type="catalytic activity">
    <reaction evidence="23">
        <text>butanoyl-CoA + oxidized [electron-transfer flavoprotein] + H(+) = (2E)-butenoyl-CoA + reduced [electron-transfer flavoprotein]</text>
        <dbReference type="Rhea" id="RHEA:24004"/>
        <dbReference type="Rhea" id="RHEA-COMP:10685"/>
        <dbReference type="Rhea" id="RHEA-COMP:10686"/>
        <dbReference type="ChEBI" id="CHEBI:15378"/>
        <dbReference type="ChEBI" id="CHEBI:57332"/>
        <dbReference type="ChEBI" id="CHEBI:57371"/>
        <dbReference type="ChEBI" id="CHEBI:57692"/>
        <dbReference type="ChEBI" id="CHEBI:58307"/>
    </reaction>
    <physiologicalReaction direction="left-to-right" evidence="23">
        <dbReference type="Rhea" id="RHEA:24005"/>
    </physiologicalReaction>
</comment>
<accession>A0AAW1UYH5</accession>
<keyword evidence="9" id="KW-0276">Fatty acid metabolism</keyword>
<keyword evidence="32" id="KW-1185">Reference proteome</keyword>
<evidence type="ECO:0000256" key="25">
    <source>
        <dbReference type="ARBA" id="ARBA00049552"/>
    </source>
</evidence>
<dbReference type="PROSITE" id="PS00073">
    <property type="entry name" value="ACYL_COA_DH_2"/>
    <property type="match status" value="1"/>
</dbReference>
<evidence type="ECO:0000313" key="32">
    <source>
        <dbReference type="Proteomes" id="UP001431783"/>
    </source>
</evidence>
<evidence type="ECO:0000256" key="5">
    <source>
        <dbReference type="ARBA" id="ARBA00011881"/>
    </source>
</evidence>
<dbReference type="Gene3D" id="1.20.140.10">
    <property type="entry name" value="Butyryl-CoA Dehydrogenase, subunit A, domain 3"/>
    <property type="match status" value="1"/>
</dbReference>
<evidence type="ECO:0000256" key="3">
    <source>
        <dbReference type="ARBA" id="ARBA00005198"/>
    </source>
</evidence>
<dbReference type="GO" id="GO:0005759">
    <property type="term" value="C:mitochondrial matrix"/>
    <property type="evidence" value="ECO:0007669"/>
    <property type="project" value="UniProtKB-SubCell"/>
</dbReference>
<sequence length="431" mass="47880">MISGNILKGAKKMCKPFFRFPGSTITRQLSAEINFKTEHTIPHISSNIPLTMLSENETIMKETVRKLAKEQIEPYIREMETEGKFKQSVVDMLFENGLLGVEIEEEYGGAGCNFMITMLTVEEISKIDPSVAVLVDIQNTLVNAIIQKLGTPEQKQQYLPRLAKDMVGSFCLTETTSGTDAFAMKTTAKKDGSDYIINGSKMWISNSDLAGLFIVMANANPSAGYRGITCFLVDRHLSGVSIAKPEKKLGICASGTCMVNFDNVRVPEKAILGEFGQGYKYTAGLLNESRVGIGAQQLGIAQGCLDITIPYTLERKQFGQSIFDFQSMQHQIARISTHIECARLLVYNAARLVEQKEPFVKQAAMAKYFAAEVAQETCIKCIDWMGGLGFSKDFLQEKFYRDCKIGSIYEGTTNIQLSTIAKHIKKEYQDS</sequence>
<evidence type="ECO:0000256" key="6">
    <source>
        <dbReference type="ARBA" id="ARBA00022553"/>
    </source>
</evidence>
<comment type="pathway">
    <text evidence="3">Lipid metabolism; mitochondrial fatty acid beta-oxidation.</text>
</comment>
<dbReference type="InterPro" id="IPR013786">
    <property type="entry name" value="AcylCoA_DH/ox_N"/>
</dbReference>
<comment type="catalytic activity">
    <reaction evidence="25">
        <text>(2S)-2-methylbutanoyl-CoA + oxidized [electron-transfer flavoprotein] + H(+) = (2E)-2-methylbut-2-enoyl-CoA + reduced [electron-transfer flavoprotein]</text>
        <dbReference type="Rhea" id="RHEA:48256"/>
        <dbReference type="Rhea" id="RHEA-COMP:10685"/>
        <dbReference type="Rhea" id="RHEA-COMP:10686"/>
        <dbReference type="ChEBI" id="CHEBI:15378"/>
        <dbReference type="ChEBI" id="CHEBI:57337"/>
        <dbReference type="ChEBI" id="CHEBI:57692"/>
        <dbReference type="ChEBI" id="CHEBI:58307"/>
        <dbReference type="ChEBI" id="CHEBI:88166"/>
    </reaction>
    <physiologicalReaction direction="left-to-right" evidence="25">
        <dbReference type="Rhea" id="RHEA:48257"/>
    </physiologicalReaction>
</comment>
<evidence type="ECO:0000256" key="26">
    <source>
        <dbReference type="ARBA" id="ARBA00051903"/>
    </source>
</evidence>
<gene>
    <name evidence="31" type="ORF">WA026_013766</name>
</gene>
<keyword evidence="6" id="KW-0597">Phosphoprotein</keyword>
<comment type="cofactor">
    <cofactor evidence="1 27">
        <name>FAD</name>
        <dbReference type="ChEBI" id="CHEBI:57692"/>
    </cofactor>
</comment>
<dbReference type="EMBL" id="JARQZJ010000097">
    <property type="protein sequence ID" value="KAK9885891.1"/>
    <property type="molecule type" value="Genomic_DNA"/>
</dbReference>
<dbReference type="InterPro" id="IPR037069">
    <property type="entry name" value="AcylCoA_DH/ox_N_sf"/>
</dbReference>
<dbReference type="CDD" id="cd01158">
    <property type="entry name" value="SCAD_SBCAD"/>
    <property type="match status" value="1"/>
</dbReference>
<evidence type="ECO:0000256" key="15">
    <source>
        <dbReference type="ARBA" id="ARBA00037895"/>
    </source>
</evidence>
<dbReference type="Gene3D" id="1.10.540.10">
    <property type="entry name" value="Acyl-CoA dehydrogenase/oxidase, N-terminal domain"/>
    <property type="match status" value="1"/>
</dbReference>